<name>A0A7X0C0Z2_9ACTN</name>
<accession>A0A7X0C0Z2</accession>
<dbReference type="Proteomes" id="UP000583800">
    <property type="component" value="Unassembled WGS sequence"/>
</dbReference>
<comment type="caution">
    <text evidence="1">The sequence shown here is derived from an EMBL/GenBank/DDBJ whole genome shotgun (WGS) entry which is preliminary data.</text>
</comment>
<dbReference type="EMBL" id="JACHJB010000001">
    <property type="protein sequence ID" value="MBB6346193.1"/>
    <property type="molecule type" value="Genomic_DNA"/>
</dbReference>
<sequence length="88" mass="9933">MGSCLSPHLPLPQSSCVRLDWYPAGKDERCRVVAWTCHCRSVHYELCESGGLAFIRRFTQGQQPAETHRVRVGEARATWFALLSGMAR</sequence>
<keyword evidence="2" id="KW-1185">Reference proteome</keyword>
<evidence type="ECO:0000313" key="1">
    <source>
        <dbReference type="EMBL" id="MBB6346193.1"/>
    </source>
</evidence>
<reference evidence="1 2" key="1">
    <citation type="submission" date="2020-08" db="EMBL/GenBank/DDBJ databases">
        <title>Sequencing the genomes of 1000 actinobacteria strains.</title>
        <authorList>
            <person name="Klenk H.-P."/>
        </authorList>
    </citation>
    <scope>NUCLEOTIDE SEQUENCE [LARGE SCALE GENOMIC DNA]</scope>
    <source>
        <strain evidence="1 2">DSM 45913</strain>
    </source>
</reference>
<gene>
    <name evidence="1" type="ORF">FHU36_002702</name>
</gene>
<organism evidence="1 2">
    <name type="scientific">Nonomuraea muscovyensis</name>
    <dbReference type="NCBI Taxonomy" id="1124761"/>
    <lineage>
        <taxon>Bacteria</taxon>
        <taxon>Bacillati</taxon>
        <taxon>Actinomycetota</taxon>
        <taxon>Actinomycetes</taxon>
        <taxon>Streptosporangiales</taxon>
        <taxon>Streptosporangiaceae</taxon>
        <taxon>Nonomuraea</taxon>
    </lineage>
</organism>
<proteinExistence type="predicted"/>
<evidence type="ECO:0000313" key="2">
    <source>
        <dbReference type="Proteomes" id="UP000583800"/>
    </source>
</evidence>
<protein>
    <submittedName>
        <fullName evidence="1">Uncharacterized protein</fullName>
    </submittedName>
</protein>
<dbReference type="AlphaFoldDB" id="A0A7X0C0Z2"/>